<evidence type="ECO:0000259" key="11">
    <source>
        <dbReference type="PROSITE" id="PS50109"/>
    </source>
</evidence>
<dbReference type="PRINTS" id="PR00344">
    <property type="entry name" value="BCTRLSENSOR"/>
</dbReference>
<comment type="similarity">
    <text evidence="2">In the N-terminal section; belongs to the phytochrome family.</text>
</comment>
<dbReference type="InterPro" id="IPR036097">
    <property type="entry name" value="HisK_dim/P_sf"/>
</dbReference>
<evidence type="ECO:0000259" key="10">
    <source>
        <dbReference type="PROSITE" id="PS50046"/>
    </source>
</evidence>
<dbReference type="PROSITE" id="PS50110">
    <property type="entry name" value="RESPONSE_REGULATORY"/>
    <property type="match status" value="1"/>
</dbReference>
<dbReference type="SUPFAM" id="SSF52172">
    <property type="entry name" value="CheY-like"/>
    <property type="match status" value="1"/>
</dbReference>
<dbReference type="Gene3D" id="3.30.565.10">
    <property type="entry name" value="Histidine kinase-like ATPase, C-terminal domain"/>
    <property type="match status" value="1"/>
</dbReference>
<dbReference type="Pfam" id="PF02518">
    <property type="entry name" value="HATPase_c"/>
    <property type="match status" value="1"/>
</dbReference>
<evidence type="ECO:0000256" key="9">
    <source>
        <dbReference type="PROSITE-ProRule" id="PRU00169"/>
    </source>
</evidence>
<dbReference type="InterPro" id="IPR011006">
    <property type="entry name" value="CheY-like_superfamily"/>
</dbReference>
<evidence type="ECO:0000256" key="7">
    <source>
        <dbReference type="ARBA" id="ARBA00023012"/>
    </source>
</evidence>
<dbReference type="InterPro" id="IPR016132">
    <property type="entry name" value="Phyto_chromo_attachment"/>
</dbReference>
<evidence type="ECO:0000256" key="5">
    <source>
        <dbReference type="ARBA" id="ARBA00022679"/>
    </source>
</evidence>
<dbReference type="CDD" id="cd16922">
    <property type="entry name" value="HATPase_EvgS-ArcB-TorS-like"/>
    <property type="match status" value="1"/>
</dbReference>
<dbReference type="GO" id="GO:0000155">
    <property type="term" value="F:phosphorelay sensor kinase activity"/>
    <property type="evidence" value="ECO:0007669"/>
    <property type="project" value="InterPro"/>
</dbReference>
<keyword evidence="14" id="KW-1185">Reference proteome</keyword>
<dbReference type="InterPro" id="IPR003661">
    <property type="entry name" value="HisK_dim/P_dom"/>
</dbReference>
<accession>A0A8J6XQZ7</accession>
<dbReference type="Pfam" id="PF01590">
    <property type="entry name" value="GAF"/>
    <property type="match status" value="1"/>
</dbReference>
<dbReference type="SUPFAM" id="SSF47384">
    <property type="entry name" value="Homodimeric domain of signal transducing histidine kinase"/>
    <property type="match status" value="1"/>
</dbReference>
<dbReference type="AlphaFoldDB" id="A0A8J6XQZ7"/>
<dbReference type="SMART" id="SM00448">
    <property type="entry name" value="REC"/>
    <property type="match status" value="1"/>
</dbReference>
<feature type="modified residue" description="4-aspartylphosphate" evidence="9">
    <location>
        <position position="542"/>
    </location>
</feature>
<evidence type="ECO:0000256" key="3">
    <source>
        <dbReference type="ARBA" id="ARBA00012438"/>
    </source>
</evidence>
<keyword evidence="5" id="KW-0808">Transferase</keyword>
<dbReference type="InterPro" id="IPR004358">
    <property type="entry name" value="Sig_transdc_His_kin-like_C"/>
</dbReference>
<reference evidence="13" key="1">
    <citation type="submission" date="2020-09" db="EMBL/GenBank/DDBJ databases">
        <title>Iningainema tapete sp. nov. (Scytonemataceae, Cyanobacteria) from greenhouses in central Florida (USA) produces two types of nodularin with biosynthetic potential for microcystin-LR and anabaenopeptins.</title>
        <authorList>
            <person name="Berthold D.E."/>
            <person name="Lefler F.W."/>
            <person name="Huang I.-S."/>
            <person name="Abdulla H."/>
            <person name="Zimba P.V."/>
            <person name="Laughinghouse H.D. IV."/>
        </authorList>
    </citation>
    <scope>NUCLEOTIDE SEQUENCE</scope>
    <source>
        <strain evidence="13">BLCCT55</strain>
    </source>
</reference>
<dbReference type="Pfam" id="PF00512">
    <property type="entry name" value="HisKA"/>
    <property type="match status" value="1"/>
</dbReference>
<dbReference type="Proteomes" id="UP000629098">
    <property type="component" value="Unassembled WGS sequence"/>
</dbReference>
<dbReference type="EMBL" id="JACXAE010000098">
    <property type="protein sequence ID" value="MBD2776710.1"/>
    <property type="molecule type" value="Genomic_DNA"/>
</dbReference>
<evidence type="ECO:0000256" key="4">
    <source>
        <dbReference type="ARBA" id="ARBA00022553"/>
    </source>
</evidence>
<keyword evidence="6" id="KW-0418">Kinase</keyword>
<dbReference type="InterPro" id="IPR029016">
    <property type="entry name" value="GAF-like_dom_sf"/>
</dbReference>
<dbReference type="Gene3D" id="3.40.50.2300">
    <property type="match status" value="1"/>
</dbReference>
<name>A0A8J6XQZ7_9CYAN</name>
<comment type="caution">
    <text evidence="13">The sequence shown here is derived from an EMBL/GenBank/DDBJ whole genome shotgun (WGS) entry which is preliminary data.</text>
</comment>
<feature type="domain" description="Histidine kinase" evidence="11">
    <location>
        <begin position="244"/>
        <end position="468"/>
    </location>
</feature>
<evidence type="ECO:0000313" key="14">
    <source>
        <dbReference type="Proteomes" id="UP000629098"/>
    </source>
</evidence>
<evidence type="ECO:0000256" key="1">
    <source>
        <dbReference type="ARBA" id="ARBA00000085"/>
    </source>
</evidence>
<dbReference type="PANTHER" id="PTHR45339:SF1">
    <property type="entry name" value="HYBRID SIGNAL TRANSDUCTION HISTIDINE KINASE J"/>
    <property type="match status" value="1"/>
</dbReference>
<dbReference type="SMART" id="SM00388">
    <property type="entry name" value="HisKA"/>
    <property type="match status" value="1"/>
</dbReference>
<dbReference type="InterPro" id="IPR003594">
    <property type="entry name" value="HATPase_dom"/>
</dbReference>
<organism evidence="13 14">
    <name type="scientific">Iningainema tapete BLCC-T55</name>
    <dbReference type="NCBI Taxonomy" id="2748662"/>
    <lineage>
        <taxon>Bacteria</taxon>
        <taxon>Bacillati</taxon>
        <taxon>Cyanobacteriota</taxon>
        <taxon>Cyanophyceae</taxon>
        <taxon>Nostocales</taxon>
        <taxon>Scytonemataceae</taxon>
        <taxon>Iningainema tapete</taxon>
    </lineage>
</organism>
<dbReference type="CDD" id="cd17546">
    <property type="entry name" value="REC_hyHK_CKI1_RcsC-like"/>
    <property type="match status" value="1"/>
</dbReference>
<dbReference type="FunFam" id="3.30.565.10:FF:000010">
    <property type="entry name" value="Sensor histidine kinase RcsC"/>
    <property type="match status" value="1"/>
</dbReference>
<dbReference type="CDD" id="cd00082">
    <property type="entry name" value="HisKA"/>
    <property type="match status" value="1"/>
</dbReference>
<dbReference type="SMART" id="SM00065">
    <property type="entry name" value="GAF"/>
    <property type="match status" value="1"/>
</dbReference>
<dbReference type="Gene3D" id="3.30.450.40">
    <property type="match status" value="1"/>
</dbReference>
<sequence>MEIDAESIKGEQVEVALRESAERERAITQVIQRMRQTLDLETIFRATTQELRQVLACDRVVVYQFNPDWSGKFVAESVGRGWISLIEEHKKNPHLISDNLQDERCIVQTMDSQDNHDPDTYLQETQGGRYSRGETYLCVPDIYQPGFEECYVNLLERFQAKAYLTVPIFCGSQIWGLLACYQNSAPRKWKTGDINIVVQIGNQLGVALQQAELLAQTQKQSQALQQAVIAADAANRAKSEFLASMSHELRTPLNAILGFTQLMSNDESLSIENQQNLAIINRAGEHLLNLINDILEMSKIEAGRTTLNVGSFDLIHLLDNLYEMLHLRASAKNLQLVFDYAPDIPQYIQTDASKLRQVLLNLLGNAIKFTTSGSVTLRVEMGQGKLLISPTPHLFFEVTDTGAGIAQEEIDLLFEPFGQTETGRKSQQGTGLGLAISRKYIQMMGGNISVSSIPEQGSTFTFDIQISLADNGEVQTTKAQRQIIGLVPNQKEYRILVVDDSSDSRLLLSKLLTSIGFVVREAANGMEAISLWDWQPHLILMDMRMPVMDGYEATRLLREREQGSRGATVIIALSASAFEEETMAMMKAGCDDFINKPFRHELLLEKLSQHLGVEYVYKEQSDRTEEKQETTGDILPLLSQMSPEWIVQLNLAAAQGSDDLILNLLNLIPQEFAMLANILSDLAHNFEFETIMELTRLSSK</sequence>
<dbReference type="SUPFAM" id="SSF55781">
    <property type="entry name" value="GAF domain-like"/>
    <property type="match status" value="1"/>
</dbReference>
<dbReference type="Pfam" id="PF00072">
    <property type="entry name" value="Response_reg"/>
    <property type="match status" value="1"/>
</dbReference>
<proteinExistence type="inferred from homology"/>
<dbReference type="SMART" id="SM00387">
    <property type="entry name" value="HATPase_c"/>
    <property type="match status" value="1"/>
</dbReference>
<keyword evidence="4 9" id="KW-0597">Phosphoprotein</keyword>
<gene>
    <name evidence="13" type="ORF">ICL16_32830</name>
</gene>
<dbReference type="Gene3D" id="1.10.287.130">
    <property type="match status" value="1"/>
</dbReference>
<feature type="domain" description="Phytochrome chromophore attachment site" evidence="10">
    <location>
        <begin position="39"/>
        <end position="203"/>
    </location>
</feature>
<dbReference type="InterPro" id="IPR036890">
    <property type="entry name" value="HATPase_C_sf"/>
</dbReference>
<dbReference type="PANTHER" id="PTHR45339">
    <property type="entry name" value="HYBRID SIGNAL TRANSDUCTION HISTIDINE KINASE J"/>
    <property type="match status" value="1"/>
</dbReference>
<dbReference type="PROSITE" id="PS50109">
    <property type="entry name" value="HIS_KIN"/>
    <property type="match status" value="1"/>
</dbReference>
<evidence type="ECO:0000256" key="6">
    <source>
        <dbReference type="ARBA" id="ARBA00022777"/>
    </source>
</evidence>
<evidence type="ECO:0000256" key="2">
    <source>
        <dbReference type="ARBA" id="ARBA00006402"/>
    </source>
</evidence>
<dbReference type="InterPro" id="IPR005467">
    <property type="entry name" value="His_kinase_dom"/>
</dbReference>
<protein>
    <recommendedName>
        <fullName evidence="8">Circadian input-output histidine kinase CikA</fullName>
        <ecNumber evidence="3">2.7.13.3</ecNumber>
    </recommendedName>
</protein>
<evidence type="ECO:0000313" key="13">
    <source>
        <dbReference type="EMBL" id="MBD2776710.1"/>
    </source>
</evidence>
<evidence type="ECO:0000259" key="12">
    <source>
        <dbReference type="PROSITE" id="PS50110"/>
    </source>
</evidence>
<keyword evidence="7" id="KW-0902">Two-component regulatory system</keyword>
<dbReference type="InterPro" id="IPR001789">
    <property type="entry name" value="Sig_transdc_resp-reg_receiver"/>
</dbReference>
<dbReference type="PROSITE" id="PS50046">
    <property type="entry name" value="PHYTOCHROME_2"/>
    <property type="match status" value="1"/>
</dbReference>
<comment type="catalytic activity">
    <reaction evidence="1">
        <text>ATP + protein L-histidine = ADP + protein N-phospho-L-histidine.</text>
        <dbReference type="EC" id="2.7.13.3"/>
    </reaction>
</comment>
<evidence type="ECO:0000256" key="8">
    <source>
        <dbReference type="ARBA" id="ARBA00074306"/>
    </source>
</evidence>
<dbReference type="EC" id="2.7.13.3" evidence="3"/>
<dbReference type="SUPFAM" id="SSF55874">
    <property type="entry name" value="ATPase domain of HSP90 chaperone/DNA topoisomerase II/histidine kinase"/>
    <property type="match status" value="1"/>
</dbReference>
<feature type="domain" description="Response regulatory" evidence="12">
    <location>
        <begin position="494"/>
        <end position="611"/>
    </location>
</feature>
<dbReference type="InterPro" id="IPR003018">
    <property type="entry name" value="GAF"/>
</dbReference>